<accession>A0A4Y2EA21</accession>
<evidence type="ECO:0000313" key="2">
    <source>
        <dbReference type="EMBL" id="GBM25196.1"/>
    </source>
</evidence>
<sequence>MKFSACQTPQTGRPEADPGLHLPAGLAPRPQRGGGTVPQPPVTGDSEDPPQASKLSRPAGRRLPGDEEEQYLNHRSLETVKTLPRLPS</sequence>
<dbReference type="EMBL" id="BGPR01091898">
    <property type="protein sequence ID" value="GBM25196.1"/>
    <property type="molecule type" value="Genomic_DNA"/>
</dbReference>
<feature type="non-terminal residue" evidence="2">
    <location>
        <position position="88"/>
    </location>
</feature>
<organism evidence="2 3">
    <name type="scientific">Araneus ventricosus</name>
    <name type="common">Orbweaver spider</name>
    <name type="synonym">Epeira ventricosa</name>
    <dbReference type="NCBI Taxonomy" id="182803"/>
    <lineage>
        <taxon>Eukaryota</taxon>
        <taxon>Metazoa</taxon>
        <taxon>Ecdysozoa</taxon>
        <taxon>Arthropoda</taxon>
        <taxon>Chelicerata</taxon>
        <taxon>Arachnida</taxon>
        <taxon>Araneae</taxon>
        <taxon>Araneomorphae</taxon>
        <taxon>Entelegynae</taxon>
        <taxon>Araneoidea</taxon>
        <taxon>Araneidae</taxon>
        <taxon>Araneus</taxon>
    </lineage>
</organism>
<dbReference type="Proteomes" id="UP000499080">
    <property type="component" value="Unassembled WGS sequence"/>
</dbReference>
<feature type="region of interest" description="Disordered" evidence="1">
    <location>
        <begin position="1"/>
        <end position="88"/>
    </location>
</feature>
<dbReference type="AlphaFoldDB" id="A0A4Y2EA21"/>
<gene>
    <name evidence="2" type="ORF">AVEN_222161_1</name>
</gene>
<comment type="caution">
    <text evidence="2">The sequence shown here is derived from an EMBL/GenBank/DDBJ whole genome shotgun (WGS) entry which is preliminary data.</text>
</comment>
<name>A0A4Y2EA21_ARAVE</name>
<reference evidence="2 3" key="1">
    <citation type="journal article" date="2019" name="Sci. Rep.">
        <title>Orb-weaving spider Araneus ventricosus genome elucidates the spidroin gene catalogue.</title>
        <authorList>
            <person name="Kono N."/>
            <person name="Nakamura H."/>
            <person name="Ohtoshi R."/>
            <person name="Moran D.A.P."/>
            <person name="Shinohara A."/>
            <person name="Yoshida Y."/>
            <person name="Fujiwara M."/>
            <person name="Mori M."/>
            <person name="Tomita M."/>
            <person name="Arakawa K."/>
        </authorList>
    </citation>
    <scope>NUCLEOTIDE SEQUENCE [LARGE SCALE GENOMIC DNA]</scope>
</reference>
<feature type="compositionally biased region" description="Polar residues" evidence="1">
    <location>
        <begin position="1"/>
        <end position="11"/>
    </location>
</feature>
<protein>
    <submittedName>
        <fullName evidence="2">Uncharacterized protein</fullName>
    </submittedName>
</protein>
<keyword evidence="3" id="KW-1185">Reference proteome</keyword>
<evidence type="ECO:0000256" key="1">
    <source>
        <dbReference type="SAM" id="MobiDB-lite"/>
    </source>
</evidence>
<proteinExistence type="predicted"/>
<evidence type="ECO:0000313" key="3">
    <source>
        <dbReference type="Proteomes" id="UP000499080"/>
    </source>
</evidence>